<name>A0ABZ2W2H9_9GAMM</name>
<dbReference type="RefSeq" id="WP_205422247.1">
    <property type="nucleotide sequence ID" value="NZ_CP101118.1"/>
</dbReference>
<proteinExistence type="predicted"/>
<gene>
    <name evidence="1" type="ORF">NLK58_01720</name>
</gene>
<sequence>MFGTVRTRILFFAFLSVFALAGLAALSWSIILKAQDASETLSAWAEDHRENFERVQALMARMKFLSGQQNFLVAGSVSPVLFMP</sequence>
<organism evidence="1 2">
    <name type="scientific">Marinobacter metalliresistant</name>
    <dbReference type="NCBI Taxonomy" id="2961995"/>
    <lineage>
        <taxon>Bacteria</taxon>
        <taxon>Pseudomonadati</taxon>
        <taxon>Pseudomonadota</taxon>
        <taxon>Gammaproteobacteria</taxon>
        <taxon>Pseudomonadales</taxon>
        <taxon>Marinobacteraceae</taxon>
        <taxon>Marinobacter</taxon>
    </lineage>
</organism>
<dbReference type="EMBL" id="CP101118">
    <property type="protein sequence ID" value="WZF88958.1"/>
    <property type="molecule type" value="Genomic_DNA"/>
</dbReference>
<keyword evidence="2" id="KW-1185">Reference proteome</keyword>
<evidence type="ECO:0000313" key="1">
    <source>
        <dbReference type="EMBL" id="WZF88958.1"/>
    </source>
</evidence>
<evidence type="ECO:0008006" key="3">
    <source>
        <dbReference type="Google" id="ProtNLM"/>
    </source>
</evidence>
<accession>A0ABZ2W2H9</accession>
<protein>
    <recommendedName>
        <fullName evidence="3">Methyl-accepting chemotaxis protein</fullName>
    </recommendedName>
</protein>
<dbReference type="Proteomes" id="UP001475781">
    <property type="component" value="Chromosome"/>
</dbReference>
<reference evidence="1 2" key="1">
    <citation type="submission" date="2022-07" db="EMBL/GenBank/DDBJ databases">
        <title>A copper resistant bacterium isolated from sediment samples of deep sea hydrothermal areas.</title>
        <authorList>
            <person name="Zeng X."/>
        </authorList>
    </citation>
    <scope>NUCLEOTIDE SEQUENCE [LARGE SCALE GENOMIC DNA]</scope>
    <source>
        <strain evidence="2">CuT 6</strain>
    </source>
</reference>
<evidence type="ECO:0000313" key="2">
    <source>
        <dbReference type="Proteomes" id="UP001475781"/>
    </source>
</evidence>